<dbReference type="CDD" id="cd18913">
    <property type="entry name" value="bHLH-O_hairy_like"/>
    <property type="match status" value="1"/>
</dbReference>
<dbReference type="RefSeq" id="XP_014671538.1">
    <property type="nucleotide sequence ID" value="XM_014816052.1"/>
</dbReference>
<feature type="compositionally biased region" description="Basic and acidic residues" evidence="5">
    <location>
        <begin position="329"/>
        <end position="340"/>
    </location>
</feature>
<reference evidence="9" key="1">
    <citation type="submission" date="2025-08" db="UniProtKB">
        <authorList>
            <consortium name="RefSeq"/>
        </authorList>
    </citation>
    <scope>IDENTIFICATION</scope>
</reference>
<dbReference type="InterPro" id="IPR011598">
    <property type="entry name" value="bHLH_dom"/>
</dbReference>
<dbReference type="GeneID" id="106812222"/>
<dbReference type="SMART" id="SM00511">
    <property type="entry name" value="ORANGE"/>
    <property type="match status" value="1"/>
</dbReference>
<dbReference type="Pfam" id="PF07527">
    <property type="entry name" value="Hairy_orange"/>
    <property type="match status" value="1"/>
</dbReference>
<dbReference type="SUPFAM" id="SSF47459">
    <property type="entry name" value="HLH, helix-loop-helix DNA-binding domain"/>
    <property type="match status" value="1"/>
</dbReference>
<keyword evidence="3" id="KW-0804">Transcription</keyword>
<evidence type="ECO:0000259" key="7">
    <source>
        <dbReference type="PROSITE" id="PS51054"/>
    </source>
</evidence>
<keyword evidence="4" id="KW-0539">Nucleus</keyword>
<evidence type="ECO:0000259" key="6">
    <source>
        <dbReference type="PROSITE" id="PS50888"/>
    </source>
</evidence>
<sequence>MTEEQKPSQVGPIRSSSEHRKSTKPIMEKRRRARINQSLAELKTLILDAMKKDVSACTHHSLPMQAAIGIESIQSSRHSKLEKADILEMTVKHLQALQRQQMAVAVNSDPSVLAKYRAGYSECAQEVTRYLSNMDGLDAGVRTRMVTHLTGGMHVLDAQVRYGAVMQGSGAGMQALQLQGMPAVPSAGLPTVSVLPKVQYADATTRMYGGFGLQLIPSTLPSGEIAFMLPNQQLPPGGLQAGHVIPVIANVPDGGAAAAMSTAASAVCLSSPPSAAAGSVSPASTTSSSSSSSGGSSQSSLSPGRRSVSPPAGKAAPSVSPTGLLPPHQEPKEEDMWRPW</sequence>
<proteinExistence type="predicted"/>
<accession>A0ABM1EH67</accession>
<evidence type="ECO:0000313" key="8">
    <source>
        <dbReference type="Proteomes" id="UP000695022"/>
    </source>
</evidence>
<dbReference type="PANTHER" id="PTHR10985">
    <property type="entry name" value="BASIC HELIX-LOOP-HELIX TRANSCRIPTION FACTOR, HES-RELATED"/>
    <property type="match status" value="1"/>
</dbReference>
<dbReference type="InterPro" id="IPR050370">
    <property type="entry name" value="HES_HEY"/>
</dbReference>
<comment type="subcellular location">
    <subcellularLocation>
        <location evidence="1">Nucleus</location>
    </subcellularLocation>
</comment>
<dbReference type="InterPro" id="IPR003650">
    <property type="entry name" value="Orange_dom"/>
</dbReference>
<keyword evidence="8" id="KW-1185">Reference proteome</keyword>
<dbReference type="Gene3D" id="4.10.280.10">
    <property type="entry name" value="Helix-loop-helix DNA-binding domain"/>
    <property type="match status" value="1"/>
</dbReference>
<keyword evidence="2" id="KW-0805">Transcription regulation</keyword>
<dbReference type="Gene3D" id="6.10.250.980">
    <property type="match status" value="1"/>
</dbReference>
<dbReference type="InterPro" id="IPR036638">
    <property type="entry name" value="HLH_DNA-bd_sf"/>
</dbReference>
<protein>
    <submittedName>
        <fullName evidence="9">Transcription factor HES-1-like isoform X1</fullName>
    </submittedName>
</protein>
<feature type="region of interest" description="Disordered" evidence="5">
    <location>
        <begin position="1"/>
        <end position="32"/>
    </location>
</feature>
<dbReference type="SMART" id="SM00353">
    <property type="entry name" value="HLH"/>
    <property type="match status" value="1"/>
</dbReference>
<dbReference type="Proteomes" id="UP000695022">
    <property type="component" value="Unplaced"/>
</dbReference>
<evidence type="ECO:0000313" key="9">
    <source>
        <dbReference type="RefSeq" id="XP_014671538.1"/>
    </source>
</evidence>
<feature type="region of interest" description="Disordered" evidence="5">
    <location>
        <begin position="274"/>
        <end position="340"/>
    </location>
</feature>
<organism evidence="8 9">
    <name type="scientific">Priapulus caudatus</name>
    <name type="common">Priapulid worm</name>
    <dbReference type="NCBI Taxonomy" id="37621"/>
    <lineage>
        <taxon>Eukaryota</taxon>
        <taxon>Metazoa</taxon>
        <taxon>Ecdysozoa</taxon>
        <taxon>Scalidophora</taxon>
        <taxon>Priapulida</taxon>
        <taxon>Priapulimorpha</taxon>
        <taxon>Priapulimorphida</taxon>
        <taxon>Priapulidae</taxon>
        <taxon>Priapulus</taxon>
    </lineage>
</organism>
<gene>
    <name evidence="9" type="primary">LOC106812222</name>
</gene>
<evidence type="ECO:0000256" key="3">
    <source>
        <dbReference type="ARBA" id="ARBA00023163"/>
    </source>
</evidence>
<feature type="domain" description="BHLH" evidence="6">
    <location>
        <begin position="19"/>
        <end position="97"/>
    </location>
</feature>
<dbReference type="PROSITE" id="PS51054">
    <property type="entry name" value="ORANGE"/>
    <property type="match status" value="1"/>
</dbReference>
<evidence type="ECO:0000256" key="4">
    <source>
        <dbReference type="ARBA" id="ARBA00023242"/>
    </source>
</evidence>
<evidence type="ECO:0000256" key="5">
    <source>
        <dbReference type="SAM" id="MobiDB-lite"/>
    </source>
</evidence>
<feature type="compositionally biased region" description="Low complexity" evidence="5">
    <location>
        <begin position="274"/>
        <end position="311"/>
    </location>
</feature>
<evidence type="ECO:0000256" key="1">
    <source>
        <dbReference type="ARBA" id="ARBA00004123"/>
    </source>
</evidence>
<dbReference type="SUPFAM" id="SSF158457">
    <property type="entry name" value="Orange domain-like"/>
    <property type="match status" value="1"/>
</dbReference>
<dbReference type="PROSITE" id="PS50888">
    <property type="entry name" value="BHLH"/>
    <property type="match status" value="1"/>
</dbReference>
<feature type="domain" description="Orange" evidence="7">
    <location>
        <begin position="116"/>
        <end position="149"/>
    </location>
</feature>
<dbReference type="Pfam" id="PF00010">
    <property type="entry name" value="HLH"/>
    <property type="match status" value="1"/>
</dbReference>
<name>A0ABM1EH67_PRICU</name>
<evidence type="ECO:0000256" key="2">
    <source>
        <dbReference type="ARBA" id="ARBA00023015"/>
    </source>
</evidence>